<organism evidence="5 6">
    <name type="scientific">Symbiodinium microadriaticum</name>
    <name type="common">Dinoflagellate</name>
    <name type="synonym">Zooxanthella microadriatica</name>
    <dbReference type="NCBI Taxonomy" id="2951"/>
    <lineage>
        <taxon>Eukaryota</taxon>
        <taxon>Sar</taxon>
        <taxon>Alveolata</taxon>
        <taxon>Dinophyceae</taxon>
        <taxon>Suessiales</taxon>
        <taxon>Symbiodiniaceae</taxon>
        <taxon>Symbiodinium</taxon>
    </lineage>
</organism>
<dbReference type="AlphaFoldDB" id="A0A1Q9DYT0"/>
<evidence type="ECO:0000256" key="2">
    <source>
        <dbReference type="ARBA" id="ARBA00023242"/>
    </source>
</evidence>
<dbReference type="OrthoDB" id="409247at2759"/>
<keyword evidence="2" id="KW-0539">Nucleus</keyword>
<feature type="transmembrane region" description="Helical" evidence="4">
    <location>
        <begin position="47"/>
        <end position="69"/>
    </location>
</feature>
<dbReference type="InterPro" id="IPR018247">
    <property type="entry name" value="EF_Hand_1_Ca_BS"/>
</dbReference>
<gene>
    <name evidence="5" type="primary">mcmbp</name>
    <name evidence="5" type="ORF">AK812_SmicGene17022</name>
</gene>
<keyword evidence="4" id="KW-0472">Membrane</keyword>
<protein>
    <submittedName>
        <fullName evidence="5">Mini-chromosome maintenance complex-binding protein</fullName>
    </submittedName>
</protein>
<dbReference type="PROSITE" id="PS00018">
    <property type="entry name" value="EF_HAND_1"/>
    <property type="match status" value="1"/>
</dbReference>
<dbReference type="Pfam" id="PF09739">
    <property type="entry name" value="MCM_bind"/>
    <property type="match status" value="1"/>
</dbReference>
<dbReference type="GO" id="GO:0005634">
    <property type="term" value="C:nucleus"/>
    <property type="evidence" value="ECO:0007669"/>
    <property type="project" value="UniProtKB-SubCell"/>
</dbReference>
<sequence length="829" mass="91366">MALGGLAGQNCHCQWGLSGILLGIVVMLAAGVFTALPVYFDLFCYQWYYALCWMWFAIGAFMLVFGIVYEACCIPKAAQAREFQGVEENGDGPLSAPLHDLNSNGLLEIEELVQLNSKVALLHRGRDVNLLAVKARYRKLFKERLDPEGYPVKYETFRKYVIQVLDGIDRDPIAQEMMLEQFVAEGSTLDPPHEWGEKAHFLQALRLDEEDNFSKIPCLNDVELVESLPPFSLVRYRCMVQDIFDPEMYAAFCVTKTEGDLRLVNLKYRERLPVADLEDVGNAALRMRGAYYCVPLPGETSWANQPTQSMHSGAHCPEATLASGMGLKRRRDADINMENVDAQAESHECPECPTALPSSARARHNSAPAASPGQNADSFGLNFPLPWEETDRRKTPCIVKLYDEDEEALSKLGETVEVLGILCVDPAMANLGEVWSPAGADARDPSTALVPRLHGLLVRKLQSYHPMFPFTASWLSEARLSLAFQGRLGGPGAVVAARATAVALLQKSLGDSVAAEYVLAMLISRAHDAGLGQWSLNLTHLDPSQGTVSNLFRAIQELMPRAVCLPLTTELLNSGGWRPRKDFEANRLRAGKLQLSAGTVLVLDETQLDEGHLNAEGVASFGAVQNIVSKQTLPCDFSVCTMEIPLEINSLVTSRGCSVLKVDAVMLPLCKDADITNCQESFNLDASRFFLGLITRHTQQLRIPEDVAHTMSGDYAKMRNKFLEIGQSTLCRWVSLARSICLSHGEEELSLSRWQSILELEKQRLQRCVAKSARAVFHAPSFASHADKAFLPHLSFHVNSFPRTPEKAGHEASRRLPIPAQVAAACGGA</sequence>
<dbReference type="EMBL" id="LSRX01000331">
    <property type="protein sequence ID" value="OLQ00336.1"/>
    <property type="molecule type" value="Genomic_DNA"/>
</dbReference>
<dbReference type="Proteomes" id="UP000186817">
    <property type="component" value="Unassembled WGS sequence"/>
</dbReference>
<keyword evidence="6" id="KW-1185">Reference proteome</keyword>
<dbReference type="GO" id="GO:0003682">
    <property type="term" value="F:chromatin binding"/>
    <property type="evidence" value="ECO:0007669"/>
    <property type="project" value="TreeGrafter"/>
</dbReference>
<accession>A0A1Q9DYT0</accession>
<comment type="subcellular location">
    <subcellularLocation>
        <location evidence="1">Nucleus</location>
    </subcellularLocation>
</comment>
<name>A0A1Q9DYT0_SYMMI</name>
<comment type="caution">
    <text evidence="5">The sequence shown here is derived from an EMBL/GenBank/DDBJ whole genome shotgun (WGS) entry which is preliminary data.</text>
</comment>
<feature type="transmembrane region" description="Helical" evidence="4">
    <location>
        <begin position="20"/>
        <end position="40"/>
    </location>
</feature>
<proteinExistence type="predicted"/>
<dbReference type="PANTHER" id="PTHR13489">
    <property type="entry name" value="MINI-CHROMOSOME MAINTENANCE COMPLEX-BINDING PROTEIN"/>
    <property type="match status" value="1"/>
</dbReference>
<evidence type="ECO:0000256" key="4">
    <source>
        <dbReference type="SAM" id="Phobius"/>
    </source>
</evidence>
<keyword evidence="4" id="KW-1133">Transmembrane helix</keyword>
<dbReference type="InterPro" id="IPR019140">
    <property type="entry name" value="MCM_complex-bd"/>
</dbReference>
<keyword evidence="4" id="KW-0812">Transmembrane</keyword>
<dbReference type="PANTHER" id="PTHR13489:SF0">
    <property type="entry name" value="MINI-CHROMOSOME MAINTENANCE COMPLEX-BINDING PROTEIN"/>
    <property type="match status" value="1"/>
</dbReference>
<feature type="region of interest" description="Disordered" evidence="3">
    <location>
        <begin position="342"/>
        <end position="375"/>
    </location>
</feature>
<evidence type="ECO:0000313" key="6">
    <source>
        <dbReference type="Proteomes" id="UP000186817"/>
    </source>
</evidence>
<evidence type="ECO:0000256" key="1">
    <source>
        <dbReference type="ARBA" id="ARBA00004123"/>
    </source>
</evidence>
<reference evidence="5 6" key="1">
    <citation type="submission" date="2016-02" db="EMBL/GenBank/DDBJ databases">
        <title>Genome analysis of coral dinoflagellate symbionts highlights evolutionary adaptations to a symbiotic lifestyle.</title>
        <authorList>
            <person name="Aranda M."/>
            <person name="Li Y."/>
            <person name="Liew Y.J."/>
            <person name="Baumgarten S."/>
            <person name="Simakov O."/>
            <person name="Wilson M."/>
            <person name="Piel J."/>
            <person name="Ashoor H."/>
            <person name="Bougouffa S."/>
            <person name="Bajic V.B."/>
            <person name="Ryu T."/>
            <person name="Ravasi T."/>
            <person name="Bayer T."/>
            <person name="Micklem G."/>
            <person name="Kim H."/>
            <person name="Bhak J."/>
            <person name="Lajeunesse T.C."/>
            <person name="Voolstra C.R."/>
        </authorList>
    </citation>
    <scope>NUCLEOTIDE SEQUENCE [LARGE SCALE GENOMIC DNA]</scope>
    <source>
        <strain evidence="5 6">CCMP2467</strain>
    </source>
</reference>
<evidence type="ECO:0000313" key="5">
    <source>
        <dbReference type="EMBL" id="OLQ00336.1"/>
    </source>
</evidence>
<dbReference type="GO" id="GO:0006261">
    <property type="term" value="P:DNA-templated DNA replication"/>
    <property type="evidence" value="ECO:0007669"/>
    <property type="project" value="TreeGrafter"/>
</dbReference>
<evidence type="ECO:0000256" key="3">
    <source>
        <dbReference type="SAM" id="MobiDB-lite"/>
    </source>
</evidence>
<dbReference type="OMA" id="EEHTEMI"/>